<dbReference type="EMBL" id="RCOS01000012">
    <property type="protein sequence ID" value="RSN78689.1"/>
    <property type="molecule type" value="Genomic_DNA"/>
</dbReference>
<dbReference type="OrthoDB" id="38200at2157"/>
<evidence type="ECO:0000256" key="2">
    <source>
        <dbReference type="ARBA" id="ARBA00022603"/>
    </source>
</evidence>
<dbReference type="Proteomes" id="UP000277582">
    <property type="component" value="Unassembled WGS sequence"/>
</dbReference>
<keyword evidence="3" id="KW-0808">Transferase</keyword>
<evidence type="ECO:0000256" key="3">
    <source>
        <dbReference type="ARBA" id="ARBA00022679"/>
    </source>
</evidence>
<dbReference type="Gene3D" id="3.40.50.150">
    <property type="entry name" value="Vaccinia Virus protein VP39"/>
    <property type="match status" value="2"/>
</dbReference>
<accession>A0A3R9RAI8</accession>
<reference evidence="10 11" key="1">
    <citation type="submission" date="2018-10" db="EMBL/GenBank/DDBJ databases">
        <title>Co-occurring genomic capacity for anaerobic methane metabolism and dissimilatory sulfite reduction discovered in the Korarchaeota.</title>
        <authorList>
            <person name="Mckay L.J."/>
            <person name="Dlakic M."/>
            <person name="Fields M.W."/>
            <person name="Delmont T.O."/>
            <person name="Eren A.M."/>
            <person name="Jay Z.J."/>
            <person name="Klingelsmith K.B."/>
            <person name="Rusch D.B."/>
            <person name="Inskeep W.P."/>
        </authorList>
    </citation>
    <scope>NUCLEOTIDE SEQUENCE [LARGE SCALE GENOMIC DNA]</scope>
    <source>
        <strain evidence="10 11">MDKW</strain>
    </source>
</reference>
<dbReference type="GO" id="GO:0003677">
    <property type="term" value="F:DNA binding"/>
    <property type="evidence" value="ECO:0007669"/>
    <property type="project" value="UniProtKB-KW"/>
</dbReference>
<feature type="domain" description="DNA methylase N-4/N-6" evidence="9">
    <location>
        <begin position="39"/>
        <end position="95"/>
    </location>
</feature>
<dbReference type="GO" id="GO:0008170">
    <property type="term" value="F:N-methyltransferase activity"/>
    <property type="evidence" value="ECO:0007669"/>
    <property type="project" value="InterPro"/>
</dbReference>
<comment type="caution">
    <text evidence="10">The sequence shown here is derived from an EMBL/GenBank/DDBJ whole genome shotgun (WGS) entry which is preliminary data.</text>
</comment>
<evidence type="ECO:0000259" key="9">
    <source>
        <dbReference type="Pfam" id="PF01555"/>
    </source>
</evidence>
<keyword evidence="4 8" id="KW-0949">S-adenosyl-L-methionine</keyword>
<evidence type="ECO:0000256" key="1">
    <source>
        <dbReference type="ARBA" id="ARBA00010203"/>
    </source>
</evidence>
<dbReference type="GO" id="GO:0032259">
    <property type="term" value="P:methylation"/>
    <property type="evidence" value="ECO:0007669"/>
    <property type="project" value="UniProtKB-KW"/>
</dbReference>
<evidence type="ECO:0000256" key="4">
    <source>
        <dbReference type="ARBA" id="ARBA00022691"/>
    </source>
</evidence>
<dbReference type="InterPro" id="IPR029063">
    <property type="entry name" value="SAM-dependent_MTases_sf"/>
</dbReference>
<gene>
    <name evidence="10" type="ORF">D6D85_00660</name>
</gene>
<name>A0A3R9RAI8_9CREN</name>
<dbReference type="PRINTS" id="PR00508">
    <property type="entry name" value="S21N4MTFRASE"/>
</dbReference>
<comment type="catalytic activity">
    <reaction evidence="7 8">
        <text>a 2'-deoxycytidine in DNA + S-adenosyl-L-methionine = an N(4)-methyl-2'-deoxycytidine in DNA + S-adenosyl-L-homocysteine + H(+)</text>
        <dbReference type="Rhea" id="RHEA:16857"/>
        <dbReference type="Rhea" id="RHEA-COMP:11369"/>
        <dbReference type="Rhea" id="RHEA-COMP:13674"/>
        <dbReference type="ChEBI" id="CHEBI:15378"/>
        <dbReference type="ChEBI" id="CHEBI:57856"/>
        <dbReference type="ChEBI" id="CHEBI:59789"/>
        <dbReference type="ChEBI" id="CHEBI:85452"/>
        <dbReference type="ChEBI" id="CHEBI:137933"/>
        <dbReference type="EC" id="2.1.1.113"/>
    </reaction>
</comment>
<comment type="similarity">
    <text evidence="1">Belongs to the N(4)/N(6)-methyltransferase family. N(4) subfamily.</text>
</comment>
<dbReference type="GO" id="GO:0015667">
    <property type="term" value="F:site-specific DNA-methyltransferase (cytosine-N4-specific) activity"/>
    <property type="evidence" value="ECO:0007669"/>
    <property type="project" value="UniProtKB-EC"/>
</dbReference>
<dbReference type="CDD" id="cd02440">
    <property type="entry name" value="AdoMet_MTases"/>
    <property type="match status" value="1"/>
</dbReference>
<evidence type="ECO:0000256" key="5">
    <source>
        <dbReference type="ARBA" id="ARBA00022747"/>
    </source>
</evidence>
<sequence length="423" mass="48422">METLPSYLSSSTANNIINSLDGDWTFAGEDTKYLTHGFHPYPARMMPLIAKRVIETFAVGDDDVILDPFCGSGTVLVEAIVHGRNAIGFDINPLAIVIARAKTTPIDPKKLEEKIDEILTDIINDGSSYLPPKGIPNLNYWFKPQVVEVLARILHHIKRIEDEAMYNFFATAFSCTIWKVSNIRRGEYKLYRMSKEELAKWNPDVIGTFREALLNNLRGMKEFYKAMQGKKARAEVYLKDARESDLKESATLILTSPPYGDSKTTVAYGQFSRYSALWLGLRDVLHVDEKSLGGVRRKGNVSRLESKTLEEVFNKVYEKDPERAWDLYSYFYDMDTALQKLGKALKKGRSYMVFVIGNRTVRRVPILTDMILVEMAKKHGFEHIKTVYRRIPTKRIPWKNAPENMPGLKGETISQEAIIMWRF</sequence>
<dbReference type="EC" id="2.1.1.113" evidence="8"/>
<evidence type="ECO:0000256" key="7">
    <source>
        <dbReference type="ARBA" id="ARBA00049120"/>
    </source>
</evidence>
<evidence type="ECO:0000313" key="10">
    <source>
        <dbReference type="EMBL" id="RSN78689.1"/>
    </source>
</evidence>
<evidence type="ECO:0000256" key="8">
    <source>
        <dbReference type="RuleBase" id="RU362026"/>
    </source>
</evidence>
<evidence type="ECO:0000313" key="11">
    <source>
        <dbReference type="Proteomes" id="UP000277582"/>
    </source>
</evidence>
<dbReference type="AlphaFoldDB" id="A0A3R9RAI8"/>
<dbReference type="RefSeq" id="WP_125670105.1">
    <property type="nucleotide sequence ID" value="NZ_RCOS01000012.1"/>
</dbReference>
<dbReference type="GO" id="GO:0009307">
    <property type="term" value="P:DNA restriction-modification system"/>
    <property type="evidence" value="ECO:0007669"/>
    <property type="project" value="UniProtKB-KW"/>
</dbReference>
<dbReference type="InterPro" id="IPR002941">
    <property type="entry name" value="DNA_methylase_N4/N6"/>
</dbReference>
<keyword evidence="11" id="KW-1185">Reference proteome</keyword>
<keyword evidence="5 8" id="KW-0680">Restriction system</keyword>
<organism evidence="10 11">
    <name type="scientific">Candidatus Methanodesulfokora washburnensis</name>
    <dbReference type="NCBI Taxonomy" id="2478471"/>
    <lineage>
        <taxon>Archaea</taxon>
        <taxon>Thermoproteota</taxon>
        <taxon>Candidatus Korarchaeia</taxon>
        <taxon>Candidatus Korarchaeia incertae sedis</taxon>
        <taxon>Candidatus Methanodesulfokora</taxon>
    </lineage>
</organism>
<evidence type="ECO:0000256" key="6">
    <source>
        <dbReference type="ARBA" id="ARBA00023125"/>
    </source>
</evidence>
<dbReference type="InterPro" id="IPR017985">
    <property type="entry name" value="MeTrfase_CN4_CS"/>
</dbReference>
<dbReference type="Pfam" id="PF01555">
    <property type="entry name" value="N6_N4_Mtase"/>
    <property type="match status" value="1"/>
</dbReference>
<proteinExistence type="inferred from homology"/>
<protein>
    <recommendedName>
        <fullName evidence="8">Type II methyltransferase</fullName>
        <ecNumber evidence="8">2.1.1.113</ecNumber>
    </recommendedName>
    <alternativeName>
        <fullName evidence="8">N-4 cytosine-specific methyltransferase</fullName>
    </alternativeName>
</protein>
<dbReference type="PROSITE" id="PS00093">
    <property type="entry name" value="N4_MTASE"/>
    <property type="match status" value="1"/>
</dbReference>
<dbReference type="InterPro" id="IPR001091">
    <property type="entry name" value="RM_Methyltransferase"/>
</dbReference>
<dbReference type="SUPFAM" id="SSF53335">
    <property type="entry name" value="S-adenosyl-L-methionine-dependent methyltransferases"/>
    <property type="match status" value="2"/>
</dbReference>
<keyword evidence="2 8" id="KW-0489">Methyltransferase</keyword>
<keyword evidence="6" id="KW-0238">DNA-binding</keyword>